<comment type="caution">
    <text evidence="12">The sequence shown here is derived from an EMBL/GenBank/DDBJ whole genome shotgun (WGS) entry which is preliminary data.</text>
</comment>
<dbReference type="InterPro" id="IPR008969">
    <property type="entry name" value="CarboxyPept-like_regulatory"/>
</dbReference>
<dbReference type="InterPro" id="IPR023997">
    <property type="entry name" value="TonB-dep_OMP_SusC/RagA_CS"/>
</dbReference>
<dbReference type="Gene3D" id="2.60.40.1120">
    <property type="entry name" value="Carboxypeptidase-like, regulatory domain"/>
    <property type="match status" value="1"/>
</dbReference>
<keyword evidence="2 8" id="KW-0813">Transport</keyword>
<dbReference type="EMBL" id="QSGO01000001">
    <property type="protein sequence ID" value="RHB38692.1"/>
    <property type="molecule type" value="Genomic_DNA"/>
</dbReference>
<reference evidence="12 13" key="1">
    <citation type="submission" date="2018-08" db="EMBL/GenBank/DDBJ databases">
        <title>A genome reference for cultivated species of the human gut microbiota.</title>
        <authorList>
            <person name="Zou Y."/>
            <person name="Xue W."/>
            <person name="Luo G."/>
        </authorList>
    </citation>
    <scope>NUCLEOTIDE SEQUENCE [LARGE SCALE GENOMIC DNA]</scope>
    <source>
        <strain evidence="12 13">AM40-30BH</strain>
    </source>
</reference>
<evidence type="ECO:0000256" key="7">
    <source>
        <dbReference type="ARBA" id="ARBA00023237"/>
    </source>
</evidence>
<sequence>MKRLIFRTKRSMVIFLMLLFPILSIAQVVTGKVILFEDKEALPGVNVLEKGTTNGTITDIDGNFSIHLKSPNSTLVFSMVGMIKQEKRVNVGDKVDIVLQPDHYQLDQIVVTGYSTQKKSDLTGSVTVVSVDDMMKSAENNPLKGLQGRVPGMEITANGNPSGAATVRIRGIGTLNNNDPLFVIDGVPTRGGMHELNSNDIENIQVLKDASAASIYGSRAANGVIIVTTKKGKEGKIKLNFDAYVTQTFYNNKLEVMNAKEYGQALWQATVNSSEDPNKNNIGYTYKWGYDDNGEAALYDMYLPKYLDTDKTMLTSDTDWFDAVSQKGLLQSYNLSVSNGSERGDYFFSLGYLSNDGTLKYTSFDRFSARMNASYHIIKDVLTIGENFSVNRTSEVQIPDDNILDMALKALPLIPVHTVDGKGWGGPTTGMNDRHNPARLLYDNKDNKYAYWRLFGNAYINLQPLKGLNLRSSFGLDYTNYYKRNMVHSYKTGTLNNDLSSVTLGGTYTTKWTWSNTASYAKQIGVHNFDVLAGLEMYKEEQINFSAYKDGFLVETPEQMWPDMGIGTSKVTGGATSYALLSYFGKANYAYDNRYLASVTLRYDGSSRFGKNNRFGTFPAFSLGYRISEEAYMEKTREWLSDLKLRFGWGQTGNQETANTAVHTLYVTDYGMGDPTWTSLNGTSYDLTGKGGTSLPSGYKKVQQGNPDLKWETTTQTNIGLDFGFFDQKLYGTAEYYIKKTKDILVQPPYLGIIGEGGYCWYNGASMENKGFEVSLGYRDQTPFGLSYDISGNISGYRNKVTKLPSDVENSYGGNGKGDNILGRPINSFYGYIADGLFRTEEDIADHATQNGGEDLGRIRYRDLNDDGKIDDDDRTWIGSPHPDFMYGLNIELSYKNFDLSAFFYGVNGIDVNTYAVKSETDFWSINDVRSNKGTRLLNAWSPSNPNSDIPAITALNENDEGRLSTYFIENGSFLKLRNLQLGYTLPRKISEKAFIEKFRIYVSGQNLFTIKSKNFSGVDPENAGFGYPIPTTFTVGVNIGF</sequence>
<dbReference type="Proteomes" id="UP000284379">
    <property type="component" value="Unassembled WGS sequence"/>
</dbReference>
<gene>
    <name evidence="12" type="ORF">DW888_02505</name>
</gene>
<evidence type="ECO:0000256" key="9">
    <source>
        <dbReference type="RuleBase" id="RU003357"/>
    </source>
</evidence>
<dbReference type="InterPro" id="IPR039426">
    <property type="entry name" value="TonB-dep_rcpt-like"/>
</dbReference>
<evidence type="ECO:0000256" key="3">
    <source>
        <dbReference type="ARBA" id="ARBA00022452"/>
    </source>
</evidence>
<feature type="domain" description="TonB-dependent receptor-like beta-barrel" evidence="10">
    <location>
        <begin position="434"/>
        <end position="902"/>
    </location>
</feature>
<dbReference type="AlphaFoldDB" id="A0A413VYN6"/>
<dbReference type="InterPro" id="IPR000531">
    <property type="entry name" value="Beta-barrel_TonB"/>
</dbReference>
<evidence type="ECO:0000256" key="4">
    <source>
        <dbReference type="ARBA" id="ARBA00022692"/>
    </source>
</evidence>
<dbReference type="InterPro" id="IPR036942">
    <property type="entry name" value="Beta-barrel_TonB_sf"/>
</dbReference>
<keyword evidence="3 8" id="KW-1134">Transmembrane beta strand</keyword>
<evidence type="ECO:0000313" key="12">
    <source>
        <dbReference type="EMBL" id="RHB38692.1"/>
    </source>
</evidence>
<comment type="similarity">
    <text evidence="8 9">Belongs to the TonB-dependent receptor family.</text>
</comment>
<dbReference type="Pfam" id="PF13715">
    <property type="entry name" value="CarbopepD_reg_2"/>
    <property type="match status" value="1"/>
</dbReference>
<feature type="domain" description="TonB-dependent receptor plug" evidence="11">
    <location>
        <begin position="119"/>
        <end position="224"/>
    </location>
</feature>
<dbReference type="GO" id="GO:0009279">
    <property type="term" value="C:cell outer membrane"/>
    <property type="evidence" value="ECO:0007669"/>
    <property type="project" value="UniProtKB-SubCell"/>
</dbReference>
<dbReference type="NCBIfam" id="TIGR04057">
    <property type="entry name" value="SusC_RagA_signa"/>
    <property type="match status" value="1"/>
</dbReference>
<protein>
    <submittedName>
        <fullName evidence="12">TonB-dependent receptor</fullName>
    </submittedName>
</protein>
<dbReference type="SUPFAM" id="SSF49464">
    <property type="entry name" value="Carboxypeptidase regulatory domain-like"/>
    <property type="match status" value="1"/>
</dbReference>
<dbReference type="Pfam" id="PF00593">
    <property type="entry name" value="TonB_dep_Rec_b-barrel"/>
    <property type="match status" value="1"/>
</dbReference>
<evidence type="ECO:0000256" key="2">
    <source>
        <dbReference type="ARBA" id="ARBA00022448"/>
    </source>
</evidence>
<dbReference type="Gene3D" id="2.170.130.10">
    <property type="entry name" value="TonB-dependent receptor, plug domain"/>
    <property type="match status" value="1"/>
</dbReference>
<dbReference type="RefSeq" id="WP_122200785.1">
    <property type="nucleotide sequence ID" value="NZ_CABJFV010000001.1"/>
</dbReference>
<name>A0A413VYN6_9BACE</name>
<evidence type="ECO:0000256" key="1">
    <source>
        <dbReference type="ARBA" id="ARBA00004571"/>
    </source>
</evidence>
<evidence type="ECO:0000259" key="11">
    <source>
        <dbReference type="Pfam" id="PF07715"/>
    </source>
</evidence>
<keyword evidence="4 8" id="KW-0812">Transmembrane</keyword>
<dbReference type="Pfam" id="PF07715">
    <property type="entry name" value="Plug"/>
    <property type="match status" value="1"/>
</dbReference>
<proteinExistence type="inferred from homology"/>
<dbReference type="SUPFAM" id="SSF56935">
    <property type="entry name" value="Porins"/>
    <property type="match status" value="1"/>
</dbReference>
<dbReference type="InterPro" id="IPR012910">
    <property type="entry name" value="Plug_dom"/>
</dbReference>
<dbReference type="InterPro" id="IPR037066">
    <property type="entry name" value="Plug_dom_sf"/>
</dbReference>
<keyword evidence="6 8" id="KW-0472">Membrane</keyword>
<dbReference type="PROSITE" id="PS52016">
    <property type="entry name" value="TONB_DEPENDENT_REC_3"/>
    <property type="match status" value="1"/>
</dbReference>
<evidence type="ECO:0000259" key="10">
    <source>
        <dbReference type="Pfam" id="PF00593"/>
    </source>
</evidence>
<dbReference type="Gene3D" id="2.40.170.20">
    <property type="entry name" value="TonB-dependent receptor, beta-barrel domain"/>
    <property type="match status" value="1"/>
</dbReference>
<keyword evidence="5 9" id="KW-0798">TonB box</keyword>
<keyword evidence="12" id="KW-0675">Receptor</keyword>
<evidence type="ECO:0000256" key="8">
    <source>
        <dbReference type="PROSITE-ProRule" id="PRU01360"/>
    </source>
</evidence>
<comment type="subcellular location">
    <subcellularLocation>
        <location evidence="1 8">Cell outer membrane</location>
        <topology evidence="1 8">Multi-pass membrane protein</topology>
    </subcellularLocation>
</comment>
<evidence type="ECO:0000313" key="13">
    <source>
        <dbReference type="Proteomes" id="UP000284379"/>
    </source>
</evidence>
<evidence type="ECO:0000256" key="5">
    <source>
        <dbReference type="ARBA" id="ARBA00023077"/>
    </source>
</evidence>
<dbReference type="NCBIfam" id="TIGR04056">
    <property type="entry name" value="OMP_RagA_SusC"/>
    <property type="match status" value="1"/>
</dbReference>
<evidence type="ECO:0000256" key="6">
    <source>
        <dbReference type="ARBA" id="ARBA00023136"/>
    </source>
</evidence>
<dbReference type="InterPro" id="IPR023996">
    <property type="entry name" value="TonB-dep_OMP_SusC/RagA"/>
</dbReference>
<keyword evidence="7 8" id="KW-0998">Cell outer membrane</keyword>
<accession>A0A413VYN6</accession>
<organism evidence="12 13">
    <name type="scientific">Bacteroides nordii</name>
    <dbReference type="NCBI Taxonomy" id="291645"/>
    <lineage>
        <taxon>Bacteria</taxon>
        <taxon>Pseudomonadati</taxon>
        <taxon>Bacteroidota</taxon>
        <taxon>Bacteroidia</taxon>
        <taxon>Bacteroidales</taxon>
        <taxon>Bacteroidaceae</taxon>
        <taxon>Bacteroides</taxon>
    </lineage>
</organism>